<keyword evidence="1" id="KW-0812">Transmembrane</keyword>
<evidence type="ECO:0000313" key="2">
    <source>
        <dbReference type="EMBL" id="QSR86765.1"/>
    </source>
</evidence>
<dbReference type="Proteomes" id="UP000663088">
    <property type="component" value="Chromosome"/>
</dbReference>
<proteinExistence type="predicted"/>
<keyword evidence="3" id="KW-1185">Reference proteome</keyword>
<reference evidence="2 3" key="1">
    <citation type="submission" date="2020-12" db="EMBL/GenBank/DDBJ databases">
        <authorList>
            <person name="Awala S.I."/>
            <person name="Gwak J.-H."/>
            <person name="Kim S.-J."/>
            <person name="Rhee S.-K."/>
        </authorList>
    </citation>
    <scope>NUCLEOTIDE SEQUENCE [LARGE SCALE GENOMIC DNA]</scope>
    <source>
        <strain evidence="2 3">IT5</strain>
    </source>
</reference>
<sequence>MNWQSVVAAFIVLMSLVYLIRVFKKKGSGSCGCDKCIRDKNADPFP</sequence>
<accession>A0ABX7PUU4</accession>
<gene>
    <name evidence="2" type="ORF">EM20IM_09920</name>
</gene>
<protein>
    <submittedName>
        <fullName evidence="2">FeoB-associated Cys-rich membrane protein</fullName>
    </submittedName>
</protein>
<organism evidence="2 3">
    <name type="scientific">Candidatus Methylacidiphilum infernorum</name>
    <dbReference type="NCBI Taxonomy" id="511746"/>
    <lineage>
        <taxon>Bacteria</taxon>
        <taxon>Pseudomonadati</taxon>
        <taxon>Verrucomicrobiota</taxon>
        <taxon>Methylacidiphilae</taxon>
        <taxon>Methylacidiphilales</taxon>
        <taxon>Methylacidiphilaceae</taxon>
        <taxon>Methylacidiphilum (ex Ratnadevi et al. 2023)</taxon>
    </lineage>
</organism>
<keyword evidence="1" id="KW-1133">Transmembrane helix</keyword>
<name>A0ABX7PUU4_9BACT</name>
<evidence type="ECO:0000256" key="1">
    <source>
        <dbReference type="SAM" id="Phobius"/>
    </source>
</evidence>
<keyword evidence="1" id="KW-0472">Membrane</keyword>
<feature type="transmembrane region" description="Helical" evidence="1">
    <location>
        <begin position="6"/>
        <end position="23"/>
    </location>
</feature>
<evidence type="ECO:0000313" key="3">
    <source>
        <dbReference type="Proteomes" id="UP000663088"/>
    </source>
</evidence>
<dbReference type="EMBL" id="CP065956">
    <property type="protein sequence ID" value="QSR86765.1"/>
    <property type="molecule type" value="Genomic_DNA"/>
</dbReference>